<keyword evidence="1" id="KW-0479">Metal-binding</keyword>
<dbReference type="Pfam" id="PF06839">
    <property type="entry name" value="Zn_ribbon_GRF"/>
    <property type="match status" value="1"/>
</dbReference>
<dbReference type="PROSITE" id="PS51999">
    <property type="entry name" value="ZF_GRF"/>
    <property type="match status" value="1"/>
</dbReference>
<evidence type="ECO:0000256" key="3">
    <source>
        <dbReference type="ARBA" id="ARBA00022833"/>
    </source>
</evidence>
<sequence length="86" mass="9866">MMNLSKSSSSSQIANSSCRNRVAERSRGIPRHCRCGERVVLRTSCTVKNPGRLFYCSPLSAEGDKYHLFSWTDERIVEEVEDMMMF</sequence>
<dbReference type="EMBL" id="CAKOAT010077711">
    <property type="protein sequence ID" value="CAH8313235.1"/>
    <property type="molecule type" value="Genomic_DNA"/>
</dbReference>
<name>A0ABC8J4Q8_ERUVS</name>
<feature type="domain" description="GRF-type" evidence="6">
    <location>
        <begin position="33"/>
        <end position="75"/>
    </location>
</feature>
<evidence type="ECO:0000313" key="7">
    <source>
        <dbReference type="EMBL" id="CAH8313235.1"/>
    </source>
</evidence>
<dbReference type="Proteomes" id="UP001642260">
    <property type="component" value="Unassembled WGS sequence"/>
</dbReference>
<evidence type="ECO:0000256" key="2">
    <source>
        <dbReference type="ARBA" id="ARBA00022771"/>
    </source>
</evidence>
<dbReference type="InterPro" id="IPR010666">
    <property type="entry name" value="Znf_GRF"/>
</dbReference>
<evidence type="ECO:0000259" key="6">
    <source>
        <dbReference type="PROSITE" id="PS51999"/>
    </source>
</evidence>
<accession>A0ABC8J4Q8</accession>
<organism evidence="7 8">
    <name type="scientific">Eruca vesicaria subsp. sativa</name>
    <name type="common">Garden rocket</name>
    <name type="synonym">Eruca sativa</name>
    <dbReference type="NCBI Taxonomy" id="29727"/>
    <lineage>
        <taxon>Eukaryota</taxon>
        <taxon>Viridiplantae</taxon>
        <taxon>Streptophyta</taxon>
        <taxon>Embryophyta</taxon>
        <taxon>Tracheophyta</taxon>
        <taxon>Spermatophyta</taxon>
        <taxon>Magnoliopsida</taxon>
        <taxon>eudicotyledons</taxon>
        <taxon>Gunneridae</taxon>
        <taxon>Pentapetalae</taxon>
        <taxon>rosids</taxon>
        <taxon>malvids</taxon>
        <taxon>Brassicales</taxon>
        <taxon>Brassicaceae</taxon>
        <taxon>Brassiceae</taxon>
        <taxon>Eruca</taxon>
    </lineage>
</organism>
<comment type="caution">
    <text evidence="7">The sequence shown here is derived from an EMBL/GenBank/DDBJ whole genome shotgun (WGS) entry which is preliminary data.</text>
</comment>
<gene>
    <name evidence="7" type="ORF">ERUC_LOCUS6659</name>
</gene>
<evidence type="ECO:0000256" key="1">
    <source>
        <dbReference type="ARBA" id="ARBA00022723"/>
    </source>
</evidence>
<proteinExistence type="predicted"/>
<keyword evidence="3" id="KW-0862">Zinc</keyword>
<keyword evidence="8" id="KW-1185">Reference proteome</keyword>
<evidence type="ECO:0000256" key="5">
    <source>
        <dbReference type="SAM" id="MobiDB-lite"/>
    </source>
</evidence>
<feature type="region of interest" description="Disordered" evidence="5">
    <location>
        <begin position="1"/>
        <end position="26"/>
    </location>
</feature>
<dbReference type="GO" id="GO:0008270">
    <property type="term" value="F:zinc ion binding"/>
    <property type="evidence" value="ECO:0007669"/>
    <property type="project" value="UniProtKB-KW"/>
</dbReference>
<protein>
    <recommendedName>
        <fullName evidence="6">GRF-type domain-containing protein</fullName>
    </recommendedName>
</protein>
<dbReference type="AlphaFoldDB" id="A0ABC8J4Q8"/>
<dbReference type="PANTHER" id="PTHR33248">
    <property type="entry name" value="ZINC ION-BINDING PROTEIN"/>
    <property type="match status" value="1"/>
</dbReference>
<keyword evidence="2 4" id="KW-0863">Zinc-finger</keyword>
<reference evidence="7 8" key="1">
    <citation type="submission" date="2022-03" db="EMBL/GenBank/DDBJ databases">
        <authorList>
            <person name="Macdonald S."/>
            <person name="Ahmed S."/>
            <person name="Newling K."/>
        </authorList>
    </citation>
    <scope>NUCLEOTIDE SEQUENCE [LARGE SCALE GENOMIC DNA]</scope>
</reference>
<evidence type="ECO:0000256" key="4">
    <source>
        <dbReference type="PROSITE-ProRule" id="PRU01343"/>
    </source>
</evidence>
<feature type="compositionally biased region" description="Low complexity" evidence="5">
    <location>
        <begin position="1"/>
        <end position="17"/>
    </location>
</feature>
<evidence type="ECO:0000313" key="8">
    <source>
        <dbReference type="Proteomes" id="UP001642260"/>
    </source>
</evidence>